<proteinExistence type="inferred from homology"/>
<dbReference type="OrthoDB" id="62120at2759"/>
<evidence type="ECO:0000259" key="19">
    <source>
        <dbReference type="Pfam" id="PF00150"/>
    </source>
</evidence>
<dbReference type="Proteomes" id="UP000267821">
    <property type="component" value="Unassembled WGS sequence"/>
</dbReference>
<dbReference type="PANTHER" id="PTHR31297:SF34">
    <property type="entry name" value="GLUCAN 1,3-BETA-GLUCOSIDASE 2"/>
    <property type="match status" value="1"/>
</dbReference>
<keyword evidence="6" id="KW-0735">Signal-anchor</keyword>
<sequence length="432" mass="48333">MAIVGIILLIILIPVGMLVVGKDKDGKKNSNSDGNAKGGQESGLKGIDRASIPPQARGTYYDPFDWLDTVDFNCTYTNETVGGLPIIGLFTDYDDSAQASSNIPPLNEPFDYGKQPMRGVNVGGWFVMEPFITPSYFKEWDARFGVVDEYTLAKQLGPEQTRKTFEKHYSTFITEGDFKMMRDAGLDHVRIPYGYWAAMQLPGDPYLFQVQWRYLLRAIEWCRKYGLRVKLDLHSVPGGANGWNHSGRLGPIGWLNGTDGDKNAQLSLDLHNQLSTFFAQPRYKNIITLYGLVNEPRMTYLDKDKVIKWTEDAYAILRKNGYEGKVVFGDGFRGLEKWKGEFSGLDGMVLDVHQYVIFNTGQIGQTHSVKVQFACKAWGAQLKQSMDSKTGFGATMVGEWGQADTDCTQYLNNVSLGKEGRGGECGHEEVHC</sequence>
<keyword evidence="5 16" id="KW-0378">Hydrolase</keyword>
<evidence type="ECO:0000256" key="18">
    <source>
        <dbReference type="SAM" id="SignalP"/>
    </source>
</evidence>
<evidence type="ECO:0000256" key="12">
    <source>
        <dbReference type="ARBA" id="ARBA00036824"/>
    </source>
</evidence>
<evidence type="ECO:0000256" key="16">
    <source>
        <dbReference type="RuleBase" id="RU361153"/>
    </source>
</evidence>
<feature type="signal peptide" evidence="18">
    <location>
        <begin position="1"/>
        <end position="17"/>
    </location>
</feature>
<evidence type="ECO:0000256" key="14">
    <source>
        <dbReference type="ARBA" id="ARBA00038929"/>
    </source>
</evidence>
<accession>A0A3N4LNP9</accession>
<feature type="region of interest" description="Disordered" evidence="17">
    <location>
        <begin position="25"/>
        <end position="51"/>
    </location>
</feature>
<dbReference type="STRING" id="1051890.A0A3N4LNP9"/>
<dbReference type="GO" id="GO:0004338">
    <property type="term" value="F:glucan exo-1,3-beta-glucosidase activity"/>
    <property type="evidence" value="ECO:0007669"/>
    <property type="project" value="UniProtKB-EC"/>
</dbReference>
<evidence type="ECO:0000256" key="7">
    <source>
        <dbReference type="ARBA" id="ARBA00022989"/>
    </source>
</evidence>
<dbReference type="EMBL" id="ML121541">
    <property type="protein sequence ID" value="RPB24514.1"/>
    <property type="molecule type" value="Genomic_DNA"/>
</dbReference>
<dbReference type="GO" id="GO:0005576">
    <property type="term" value="C:extracellular region"/>
    <property type="evidence" value="ECO:0007669"/>
    <property type="project" value="TreeGrafter"/>
</dbReference>
<dbReference type="Pfam" id="PF00150">
    <property type="entry name" value="Cellulase"/>
    <property type="match status" value="1"/>
</dbReference>
<keyword evidence="9" id="KW-0325">Glycoprotein</keyword>
<evidence type="ECO:0000313" key="20">
    <source>
        <dbReference type="EMBL" id="RPB24514.1"/>
    </source>
</evidence>
<keyword evidence="4" id="KW-0812">Transmembrane</keyword>
<dbReference type="SUPFAM" id="SSF51445">
    <property type="entry name" value="(Trans)glycosidases"/>
    <property type="match status" value="1"/>
</dbReference>
<evidence type="ECO:0000256" key="4">
    <source>
        <dbReference type="ARBA" id="ARBA00022692"/>
    </source>
</evidence>
<feature type="domain" description="Glycoside hydrolase family 5" evidence="19">
    <location>
        <begin position="167"/>
        <end position="407"/>
    </location>
</feature>
<evidence type="ECO:0000256" key="17">
    <source>
        <dbReference type="SAM" id="MobiDB-lite"/>
    </source>
</evidence>
<evidence type="ECO:0000256" key="10">
    <source>
        <dbReference type="ARBA" id="ARBA00023295"/>
    </source>
</evidence>
<evidence type="ECO:0000256" key="3">
    <source>
        <dbReference type="ARBA" id="ARBA00022475"/>
    </source>
</evidence>
<evidence type="ECO:0000256" key="6">
    <source>
        <dbReference type="ARBA" id="ARBA00022968"/>
    </source>
</evidence>
<evidence type="ECO:0000256" key="13">
    <source>
        <dbReference type="ARBA" id="ARBA00037126"/>
    </source>
</evidence>
<dbReference type="AlphaFoldDB" id="A0A3N4LNP9"/>
<evidence type="ECO:0000313" key="21">
    <source>
        <dbReference type="Proteomes" id="UP000267821"/>
    </source>
</evidence>
<dbReference type="InterPro" id="IPR001547">
    <property type="entry name" value="Glyco_hydro_5"/>
</dbReference>
<keyword evidence="18" id="KW-0732">Signal</keyword>
<dbReference type="GO" id="GO:0005886">
    <property type="term" value="C:plasma membrane"/>
    <property type="evidence" value="ECO:0007669"/>
    <property type="project" value="UniProtKB-SubCell"/>
</dbReference>
<dbReference type="InterPro" id="IPR017853">
    <property type="entry name" value="GH"/>
</dbReference>
<dbReference type="Gene3D" id="3.20.20.80">
    <property type="entry name" value="Glycosidases"/>
    <property type="match status" value="1"/>
</dbReference>
<evidence type="ECO:0000256" key="8">
    <source>
        <dbReference type="ARBA" id="ARBA00023136"/>
    </source>
</evidence>
<evidence type="ECO:0000256" key="11">
    <source>
        <dbReference type="ARBA" id="ARBA00023316"/>
    </source>
</evidence>
<evidence type="ECO:0000256" key="9">
    <source>
        <dbReference type="ARBA" id="ARBA00023180"/>
    </source>
</evidence>
<evidence type="ECO:0000256" key="1">
    <source>
        <dbReference type="ARBA" id="ARBA00004401"/>
    </source>
</evidence>
<protein>
    <recommendedName>
        <fullName evidence="14">glucan 1,3-beta-glucosidase</fullName>
        <ecNumber evidence="14">3.2.1.58</ecNumber>
    </recommendedName>
    <alternativeName>
        <fullName evidence="15">Exo-1,3-beta-glucanase D</fullName>
    </alternativeName>
</protein>
<dbReference type="InterPro" id="IPR050386">
    <property type="entry name" value="Glycosyl_hydrolase_5"/>
</dbReference>
<gene>
    <name evidence="20" type="ORF">L211DRAFT_837435</name>
</gene>
<comment type="function">
    <text evidence="13">Glucosidase involved in the degradation of cellulosic biomass. Active on lichenan.</text>
</comment>
<evidence type="ECO:0000256" key="15">
    <source>
        <dbReference type="ARBA" id="ARBA00041260"/>
    </source>
</evidence>
<comment type="subcellular location">
    <subcellularLocation>
        <location evidence="1">Cell membrane</location>
        <topology evidence="1">Single-pass type II membrane protein</topology>
    </subcellularLocation>
</comment>
<dbReference type="GO" id="GO:0009986">
    <property type="term" value="C:cell surface"/>
    <property type="evidence" value="ECO:0007669"/>
    <property type="project" value="TreeGrafter"/>
</dbReference>
<reference evidence="20 21" key="1">
    <citation type="journal article" date="2018" name="Nat. Ecol. Evol.">
        <title>Pezizomycetes genomes reveal the molecular basis of ectomycorrhizal truffle lifestyle.</title>
        <authorList>
            <person name="Murat C."/>
            <person name="Payen T."/>
            <person name="Noel B."/>
            <person name="Kuo A."/>
            <person name="Morin E."/>
            <person name="Chen J."/>
            <person name="Kohler A."/>
            <person name="Krizsan K."/>
            <person name="Balestrini R."/>
            <person name="Da Silva C."/>
            <person name="Montanini B."/>
            <person name="Hainaut M."/>
            <person name="Levati E."/>
            <person name="Barry K.W."/>
            <person name="Belfiori B."/>
            <person name="Cichocki N."/>
            <person name="Clum A."/>
            <person name="Dockter R.B."/>
            <person name="Fauchery L."/>
            <person name="Guy J."/>
            <person name="Iotti M."/>
            <person name="Le Tacon F."/>
            <person name="Lindquist E.A."/>
            <person name="Lipzen A."/>
            <person name="Malagnac F."/>
            <person name="Mello A."/>
            <person name="Molinier V."/>
            <person name="Miyauchi S."/>
            <person name="Poulain J."/>
            <person name="Riccioni C."/>
            <person name="Rubini A."/>
            <person name="Sitrit Y."/>
            <person name="Splivallo R."/>
            <person name="Traeger S."/>
            <person name="Wang M."/>
            <person name="Zifcakova L."/>
            <person name="Wipf D."/>
            <person name="Zambonelli A."/>
            <person name="Paolocci F."/>
            <person name="Nowrousian M."/>
            <person name="Ottonello S."/>
            <person name="Baldrian P."/>
            <person name="Spatafora J.W."/>
            <person name="Henrissat B."/>
            <person name="Nagy L.G."/>
            <person name="Aury J.M."/>
            <person name="Wincker P."/>
            <person name="Grigoriev I.V."/>
            <person name="Bonfante P."/>
            <person name="Martin F.M."/>
        </authorList>
    </citation>
    <scope>NUCLEOTIDE SEQUENCE [LARGE SCALE GENOMIC DNA]</scope>
    <source>
        <strain evidence="20 21">ATCC MYA-4762</strain>
    </source>
</reference>
<comment type="catalytic activity">
    <reaction evidence="12">
        <text>Successive hydrolysis of beta-D-glucose units from the non-reducing ends of (1-&gt;3)-beta-D-glucans, releasing alpha-glucose.</text>
        <dbReference type="EC" id="3.2.1.58"/>
    </reaction>
</comment>
<keyword evidence="21" id="KW-1185">Reference proteome</keyword>
<evidence type="ECO:0000256" key="5">
    <source>
        <dbReference type="ARBA" id="ARBA00022801"/>
    </source>
</evidence>
<keyword evidence="8" id="KW-0472">Membrane</keyword>
<keyword evidence="7" id="KW-1133">Transmembrane helix</keyword>
<keyword evidence="10 16" id="KW-0326">Glycosidase</keyword>
<organism evidence="20 21">
    <name type="scientific">Terfezia boudieri ATCC MYA-4762</name>
    <dbReference type="NCBI Taxonomy" id="1051890"/>
    <lineage>
        <taxon>Eukaryota</taxon>
        <taxon>Fungi</taxon>
        <taxon>Dikarya</taxon>
        <taxon>Ascomycota</taxon>
        <taxon>Pezizomycotina</taxon>
        <taxon>Pezizomycetes</taxon>
        <taxon>Pezizales</taxon>
        <taxon>Pezizaceae</taxon>
        <taxon>Terfezia</taxon>
    </lineage>
</organism>
<dbReference type="GO" id="GO:0009251">
    <property type="term" value="P:glucan catabolic process"/>
    <property type="evidence" value="ECO:0007669"/>
    <property type="project" value="TreeGrafter"/>
</dbReference>
<keyword evidence="11" id="KW-0961">Cell wall biogenesis/degradation</keyword>
<keyword evidence="3" id="KW-1003">Cell membrane</keyword>
<dbReference type="GO" id="GO:0071555">
    <property type="term" value="P:cell wall organization"/>
    <property type="evidence" value="ECO:0007669"/>
    <property type="project" value="UniProtKB-KW"/>
</dbReference>
<dbReference type="PANTHER" id="PTHR31297">
    <property type="entry name" value="GLUCAN ENDO-1,6-BETA-GLUCOSIDASE B"/>
    <property type="match status" value="1"/>
</dbReference>
<evidence type="ECO:0000256" key="2">
    <source>
        <dbReference type="ARBA" id="ARBA00005641"/>
    </source>
</evidence>
<feature type="chain" id="PRO_5018332168" description="glucan 1,3-beta-glucosidase" evidence="18">
    <location>
        <begin position="18"/>
        <end position="432"/>
    </location>
</feature>
<dbReference type="EC" id="3.2.1.58" evidence="14"/>
<dbReference type="InParanoid" id="A0A3N4LNP9"/>
<name>A0A3N4LNP9_9PEZI</name>
<comment type="similarity">
    <text evidence="2 16">Belongs to the glycosyl hydrolase 5 (cellulase A) family.</text>
</comment>